<protein>
    <submittedName>
        <fullName evidence="1">Uncharacterized protein</fullName>
    </submittedName>
</protein>
<dbReference type="Proteomes" id="UP001057402">
    <property type="component" value="Chromosome 3"/>
</dbReference>
<accession>A0ACB9S158</accession>
<evidence type="ECO:0000313" key="1">
    <source>
        <dbReference type="EMBL" id="KAI4383584.1"/>
    </source>
</evidence>
<proteinExistence type="predicted"/>
<name>A0ACB9S158_9MYRT</name>
<keyword evidence="2" id="KW-1185">Reference proteome</keyword>
<gene>
    <name evidence="1" type="ORF">MLD38_009401</name>
</gene>
<organism evidence="1 2">
    <name type="scientific">Melastoma candidum</name>
    <dbReference type="NCBI Taxonomy" id="119954"/>
    <lineage>
        <taxon>Eukaryota</taxon>
        <taxon>Viridiplantae</taxon>
        <taxon>Streptophyta</taxon>
        <taxon>Embryophyta</taxon>
        <taxon>Tracheophyta</taxon>
        <taxon>Spermatophyta</taxon>
        <taxon>Magnoliopsida</taxon>
        <taxon>eudicotyledons</taxon>
        <taxon>Gunneridae</taxon>
        <taxon>Pentapetalae</taxon>
        <taxon>rosids</taxon>
        <taxon>malvids</taxon>
        <taxon>Myrtales</taxon>
        <taxon>Melastomataceae</taxon>
        <taxon>Melastomatoideae</taxon>
        <taxon>Melastomateae</taxon>
        <taxon>Melastoma</taxon>
    </lineage>
</organism>
<reference evidence="2" key="1">
    <citation type="journal article" date="2023" name="Front. Plant Sci.">
        <title>Chromosomal-level genome assembly of Melastoma candidum provides insights into trichome evolution.</title>
        <authorList>
            <person name="Zhong Y."/>
            <person name="Wu W."/>
            <person name="Sun C."/>
            <person name="Zou P."/>
            <person name="Liu Y."/>
            <person name="Dai S."/>
            <person name="Zhou R."/>
        </authorList>
    </citation>
    <scope>NUCLEOTIDE SEQUENCE [LARGE SCALE GENOMIC DNA]</scope>
</reference>
<dbReference type="EMBL" id="CM042882">
    <property type="protein sequence ID" value="KAI4383584.1"/>
    <property type="molecule type" value="Genomic_DNA"/>
</dbReference>
<evidence type="ECO:0000313" key="2">
    <source>
        <dbReference type="Proteomes" id="UP001057402"/>
    </source>
</evidence>
<comment type="caution">
    <text evidence="1">The sequence shown here is derived from an EMBL/GenBank/DDBJ whole genome shotgun (WGS) entry which is preliminary data.</text>
</comment>
<sequence length="536" mass="58590">MSKPWGNIGAWAAEAERAEEEERAAATSNPEPNNFPSLKESIAAKPKKKKMTLSEFNSSVATAAPGSYGSLTHDERLRLPTGPKERSPYEEDDRRNFGGRLGGGFSSYGDRSNGPSRYDGGGRRGGFDDDHRGPPPSRVSDFEPSRADEADNWAATKKPMASFNNTPSRPGGGNARYESLGGVGSRSDDVDNWAMGKRAQAPPMSAPGYSRSSSGFGSGFRDSRDQGMDSDRWTRGGGGFGDGGGRSERPRLVLDPPSRNVSGNTVENLNGGEKSNRASPFGTARPREEVLAEKGLDYKKVDLEIDAKRSVGVTSGGSRPSSAQSNRSESQVDEGGVKPRPKINPFGDAKPRKVLLEEKGLDWRKVDSELEQRADRPLSEEEKLLKEEIENLRKELERQVTLKDGKESAGNGTDTGTVLTVKERELEALTRDLDDKARVGQKGINRPGSMSGREMPGQGQGMREEDSRALGIENFLAAEILTGQDREIDGKLRRFHMGRTEEFLAVHRWLVTDYLVCFLYLVDSVLGSSRHLRRGL</sequence>